<evidence type="ECO:0000313" key="2">
    <source>
        <dbReference type="Proteomes" id="UP000440224"/>
    </source>
</evidence>
<dbReference type="Proteomes" id="UP000440224">
    <property type="component" value="Unassembled WGS sequence"/>
</dbReference>
<dbReference type="EMBL" id="WJIE01000006">
    <property type="protein sequence ID" value="MRG94995.1"/>
    <property type="molecule type" value="Genomic_DNA"/>
</dbReference>
<evidence type="ECO:0000313" key="1">
    <source>
        <dbReference type="EMBL" id="MRG94995.1"/>
    </source>
</evidence>
<proteinExistence type="predicted"/>
<keyword evidence="2" id="KW-1185">Reference proteome</keyword>
<reference evidence="1 2" key="1">
    <citation type="submission" date="2019-10" db="EMBL/GenBank/DDBJ databases">
        <title>A soil myxobacterium in the family Polyangiaceae.</title>
        <authorList>
            <person name="Li Y."/>
            <person name="Wang J."/>
        </authorList>
    </citation>
    <scope>NUCLEOTIDE SEQUENCE [LARGE SCALE GENOMIC DNA]</scope>
    <source>
        <strain evidence="1 2">DSM 14734</strain>
    </source>
</reference>
<organism evidence="1 2">
    <name type="scientific">Polyangium spumosum</name>
    <dbReference type="NCBI Taxonomy" id="889282"/>
    <lineage>
        <taxon>Bacteria</taxon>
        <taxon>Pseudomonadati</taxon>
        <taxon>Myxococcota</taxon>
        <taxon>Polyangia</taxon>
        <taxon>Polyangiales</taxon>
        <taxon>Polyangiaceae</taxon>
        <taxon>Polyangium</taxon>
    </lineage>
</organism>
<gene>
    <name evidence="1" type="ORF">GF068_24190</name>
</gene>
<dbReference type="AlphaFoldDB" id="A0A6N7PXN5"/>
<dbReference type="RefSeq" id="WP_153821779.1">
    <property type="nucleotide sequence ID" value="NZ_WJIE01000006.1"/>
</dbReference>
<comment type="caution">
    <text evidence="1">The sequence shown here is derived from an EMBL/GenBank/DDBJ whole genome shotgun (WGS) entry which is preliminary data.</text>
</comment>
<dbReference type="OrthoDB" id="9907807at2"/>
<protein>
    <submittedName>
        <fullName evidence="1">Uncharacterized protein</fullName>
    </submittedName>
</protein>
<name>A0A6N7PXN5_9BACT</name>
<sequence>MAQSRRGETAESEAQLKINIPPGVKRELKREAVDLDVPMKWYALRILERRLPWAAMVELEERAKEEGMTYQDFLLKTLRKAGVLKR</sequence>
<accession>A0A6N7PXN5</accession>